<reference evidence="5 6" key="1">
    <citation type="submission" date="2016-12" db="EMBL/GenBank/DDBJ databases">
        <title>The whole genome sequencing and assembly of Bacillus cohnii DSM 6307T strain.</title>
        <authorList>
            <person name="Lee Y.-J."/>
            <person name="Yi H."/>
            <person name="Bahn Y.-S."/>
            <person name="Kim J.F."/>
            <person name="Lee D.-W."/>
        </authorList>
    </citation>
    <scope>NUCLEOTIDE SEQUENCE [LARGE SCALE GENOMIC DNA]</scope>
    <source>
        <strain evidence="5 6">DSM 6307</strain>
    </source>
</reference>
<accession>A0A223KR79</accession>
<dbReference type="STRING" id="1314751.GCA_001591425_03750"/>
<dbReference type="EMBL" id="CP018866">
    <property type="protein sequence ID" value="AST92000.1"/>
    <property type="molecule type" value="Genomic_DNA"/>
</dbReference>
<dbReference type="CDD" id="cd07377">
    <property type="entry name" value="WHTH_GntR"/>
    <property type="match status" value="1"/>
</dbReference>
<dbReference type="PROSITE" id="PS50949">
    <property type="entry name" value="HTH_GNTR"/>
    <property type="match status" value="1"/>
</dbReference>
<dbReference type="GO" id="GO:0045892">
    <property type="term" value="P:negative regulation of DNA-templated transcription"/>
    <property type="evidence" value="ECO:0007669"/>
    <property type="project" value="TreeGrafter"/>
</dbReference>
<dbReference type="SMART" id="SM00345">
    <property type="entry name" value="HTH_GNTR"/>
    <property type="match status" value="1"/>
</dbReference>
<dbReference type="InterPro" id="IPR036390">
    <property type="entry name" value="WH_DNA-bd_sf"/>
</dbReference>
<dbReference type="InterPro" id="IPR050679">
    <property type="entry name" value="Bact_HTH_transcr_reg"/>
</dbReference>
<evidence type="ECO:0000256" key="1">
    <source>
        <dbReference type="ARBA" id="ARBA00023015"/>
    </source>
</evidence>
<dbReference type="Pfam" id="PF00392">
    <property type="entry name" value="GntR"/>
    <property type="match status" value="1"/>
</dbReference>
<dbReference type="InterPro" id="IPR000524">
    <property type="entry name" value="Tscrpt_reg_HTH_GntR"/>
</dbReference>
<organism evidence="5 6">
    <name type="scientific">Sutcliffiella cohnii</name>
    <dbReference type="NCBI Taxonomy" id="33932"/>
    <lineage>
        <taxon>Bacteria</taxon>
        <taxon>Bacillati</taxon>
        <taxon>Bacillota</taxon>
        <taxon>Bacilli</taxon>
        <taxon>Bacillales</taxon>
        <taxon>Bacillaceae</taxon>
        <taxon>Sutcliffiella</taxon>
    </lineage>
</organism>
<dbReference type="GO" id="GO:0003700">
    <property type="term" value="F:DNA-binding transcription factor activity"/>
    <property type="evidence" value="ECO:0007669"/>
    <property type="project" value="InterPro"/>
</dbReference>
<dbReference type="PANTHER" id="PTHR44846">
    <property type="entry name" value="MANNOSYL-D-GLYCERATE TRANSPORT/METABOLISM SYSTEM REPRESSOR MNGR-RELATED"/>
    <property type="match status" value="1"/>
</dbReference>
<evidence type="ECO:0000259" key="4">
    <source>
        <dbReference type="PROSITE" id="PS50949"/>
    </source>
</evidence>
<sequence length="241" mass="27841">MTIRPDSRHLYLLVVDRLKQDIENNVYREKEKLPSEFELSRQLGVSRATLREALRVLEEEGFVIRRHGVGTFVSPRPVFSSGIEQLNSVTDMIIDAGMQPGTIHISSTIQNPTDDDNEKFNGLEGEQVHYFERVRTANGQPVVYCIDKIPTNIVENYQYNKNESLLHLLEDEAGRYISYAVAQIEPLGFHEKVSPILECEPETALLVLKQMHYDQNDEPVLYSLNYFRADQFSFHVLRKRT</sequence>
<dbReference type="GO" id="GO:0003677">
    <property type="term" value="F:DNA binding"/>
    <property type="evidence" value="ECO:0007669"/>
    <property type="project" value="UniProtKB-KW"/>
</dbReference>
<dbReference type="RefSeq" id="WP_066419622.1">
    <property type="nucleotide sequence ID" value="NZ_CP018866.1"/>
</dbReference>
<dbReference type="Gene3D" id="3.40.1410.10">
    <property type="entry name" value="Chorismate lyase-like"/>
    <property type="match status" value="1"/>
</dbReference>
<keyword evidence="6" id="KW-1185">Reference proteome</keyword>
<dbReference type="SUPFAM" id="SSF64288">
    <property type="entry name" value="Chorismate lyase-like"/>
    <property type="match status" value="1"/>
</dbReference>
<dbReference type="KEGG" id="bcoh:BC6307_12305"/>
<dbReference type="SUPFAM" id="SSF46785">
    <property type="entry name" value="Winged helix' DNA-binding domain"/>
    <property type="match status" value="1"/>
</dbReference>
<keyword evidence="3" id="KW-0804">Transcription</keyword>
<evidence type="ECO:0000313" key="5">
    <source>
        <dbReference type="EMBL" id="AST92000.1"/>
    </source>
</evidence>
<dbReference type="InterPro" id="IPR011663">
    <property type="entry name" value="UTRA"/>
</dbReference>
<dbReference type="Gene3D" id="1.10.10.10">
    <property type="entry name" value="Winged helix-like DNA-binding domain superfamily/Winged helix DNA-binding domain"/>
    <property type="match status" value="1"/>
</dbReference>
<dbReference type="InterPro" id="IPR028978">
    <property type="entry name" value="Chorismate_lyase_/UTRA_dom_sf"/>
</dbReference>
<name>A0A223KR79_9BACI</name>
<feature type="domain" description="HTH gntR-type" evidence="4">
    <location>
        <begin position="8"/>
        <end position="76"/>
    </location>
</feature>
<dbReference type="Pfam" id="PF07702">
    <property type="entry name" value="UTRA"/>
    <property type="match status" value="1"/>
</dbReference>
<gene>
    <name evidence="5" type="ORF">BC6307_12305</name>
</gene>
<dbReference type="SMART" id="SM00866">
    <property type="entry name" value="UTRA"/>
    <property type="match status" value="1"/>
</dbReference>
<evidence type="ECO:0000256" key="3">
    <source>
        <dbReference type="ARBA" id="ARBA00023163"/>
    </source>
</evidence>
<protein>
    <submittedName>
        <fullName evidence="5">GntR family transcriptional regulator</fullName>
    </submittedName>
</protein>
<keyword evidence="2" id="KW-0238">DNA-binding</keyword>
<keyword evidence="1" id="KW-0805">Transcription regulation</keyword>
<proteinExistence type="predicted"/>
<evidence type="ECO:0000256" key="2">
    <source>
        <dbReference type="ARBA" id="ARBA00023125"/>
    </source>
</evidence>
<dbReference type="AlphaFoldDB" id="A0A223KR79"/>
<dbReference type="PANTHER" id="PTHR44846:SF17">
    <property type="entry name" value="GNTR-FAMILY TRANSCRIPTIONAL REGULATOR"/>
    <property type="match status" value="1"/>
</dbReference>
<evidence type="ECO:0000313" key="6">
    <source>
        <dbReference type="Proteomes" id="UP000215224"/>
    </source>
</evidence>
<dbReference type="InterPro" id="IPR036388">
    <property type="entry name" value="WH-like_DNA-bd_sf"/>
</dbReference>
<dbReference type="Proteomes" id="UP000215224">
    <property type="component" value="Chromosome"/>
</dbReference>
<dbReference type="PRINTS" id="PR00035">
    <property type="entry name" value="HTHGNTR"/>
</dbReference>